<dbReference type="Proteomes" id="UP000460718">
    <property type="component" value="Unassembled WGS sequence"/>
</dbReference>
<keyword evidence="3" id="KW-0813">Transport</keyword>
<dbReference type="Proteomes" id="UP000441208">
    <property type="component" value="Unassembled WGS sequence"/>
</dbReference>
<dbReference type="Proteomes" id="UP000486351">
    <property type="component" value="Unassembled WGS sequence"/>
</dbReference>
<dbReference type="EMBL" id="QXGB01003962">
    <property type="protein sequence ID" value="KAE9168155.1"/>
    <property type="molecule type" value="Genomic_DNA"/>
</dbReference>
<dbReference type="EMBL" id="QXFZ01003678">
    <property type="protein sequence ID" value="KAE9067657.1"/>
    <property type="molecule type" value="Genomic_DNA"/>
</dbReference>
<dbReference type="InterPro" id="IPR011989">
    <property type="entry name" value="ARM-like"/>
</dbReference>
<accession>A0A6A3EH81</accession>
<evidence type="ECO:0000313" key="14">
    <source>
        <dbReference type="Proteomes" id="UP000429523"/>
    </source>
</evidence>
<dbReference type="PANTHER" id="PTHR11134">
    <property type="entry name" value="ADAPTOR COMPLEX SUBUNIT BETA FAMILY MEMBER"/>
    <property type="match status" value="1"/>
</dbReference>
<dbReference type="Gene3D" id="1.25.10.10">
    <property type="entry name" value="Leucine-rich Repeat Variant"/>
    <property type="match status" value="1"/>
</dbReference>
<evidence type="ECO:0000313" key="12">
    <source>
        <dbReference type="EMBL" id="KAE9172319.1"/>
    </source>
</evidence>
<evidence type="ECO:0000313" key="20">
    <source>
        <dbReference type="Proteomes" id="UP000486351"/>
    </source>
</evidence>
<keyword evidence="5" id="KW-0472">Membrane</keyword>
<evidence type="ECO:0000313" key="13">
    <source>
        <dbReference type="EMBL" id="KAE9323090.1"/>
    </source>
</evidence>
<evidence type="ECO:0000256" key="2">
    <source>
        <dbReference type="ARBA" id="ARBA00006613"/>
    </source>
</evidence>
<dbReference type="EMBL" id="QXFW01003904">
    <property type="protein sequence ID" value="KAE8968181.1"/>
    <property type="molecule type" value="Genomic_DNA"/>
</dbReference>
<gene>
    <name evidence="12" type="ORF">PF002_g29598</name>
    <name evidence="11" type="ORF">PF005_g28502</name>
    <name evidence="10" type="ORF">PF006_g28555</name>
    <name evidence="9" type="ORF">PF007_g27988</name>
    <name evidence="13" type="ORF">PF008_g17444</name>
    <name evidence="7" type="ORF">PF009_g18354</name>
    <name evidence="8" type="ORF">PF011_g27274</name>
</gene>
<dbReference type="Proteomes" id="UP000440367">
    <property type="component" value="Unassembled WGS sequence"/>
</dbReference>
<dbReference type="GO" id="GO:0012505">
    <property type="term" value="C:endomembrane system"/>
    <property type="evidence" value="ECO:0007669"/>
    <property type="project" value="UniProtKB-SubCell"/>
</dbReference>
<dbReference type="InterPro" id="IPR002553">
    <property type="entry name" value="Clathrin/coatomer_adapt-like_N"/>
</dbReference>
<dbReference type="Proteomes" id="UP000433483">
    <property type="component" value="Unassembled WGS sequence"/>
</dbReference>
<dbReference type="InterPro" id="IPR026739">
    <property type="entry name" value="AP_beta"/>
</dbReference>
<dbReference type="SUPFAM" id="SSF48371">
    <property type="entry name" value="ARM repeat"/>
    <property type="match status" value="1"/>
</dbReference>
<evidence type="ECO:0000313" key="10">
    <source>
        <dbReference type="EMBL" id="KAE9074392.1"/>
    </source>
</evidence>
<sequence length="139" mass="15761">MPRTSRLLDGSSLPAGRARGLHAVRLEGGRGHHRARHEYVNLAVVLSAVKVIVKFLEKPVQEDDPPLVTLVSAEPEIQYVALRNINLIVQKRPAILANEIKVFFSKYNDPIYVKMDKLEIIIRLVSETNIEQVLLEFKE</sequence>
<dbReference type="Proteomes" id="UP000429523">
    <property type="component" value="Unassembled WGS sequence"/>
</dbReference>
<dbReference type="GO" id="GO:0016192">
    <property type="term" value="P:vesicle-mediated transport"/>
    <property type="evidence" value="ECO:0007669"/>
    <property type="project" value="InterPro"/>
</dbReference>
<proteinExistence type="inferred from homology"/>
<dbReference type="OrthoDB" id="10254310at2759"/>
<comment type="similarity">
    <text evidence="2">Belongs to the adaptor complexes large subunit family.</text>
</comment>
<evidence type="ECO:0000313" key="19">
    <source>
        <dbReference type="Proteomes" id="UP000460718"/>
    </source>
</evidence>
<dbReference type="Proteomes" id="UP000440732">
    <property type="component" value="Unassembled WGS sequence"/>
</dbReference>
<feature type="domain" description="Clathrin/coatomer adaptor adaptin-like N-terminal" evidence="6">
    <location>
        <begin position="40"/>
        <end position="139"/>
    </location>
</feature>
<dbReference type="AlphaFoldDB" id="A0A6A3EH81"/>
<evidence type="ECO:0000256" key="5">
    <source>
        <dbReference type="ARBA" id="ARBA00023136"/>
    </source>
</evidence>
<evidence type="ECO:0000313" key="9">
    <source>
        <dbReference type="EMBL" id="KAE9067657.1"/>
    </source>
</evidence>
<name>A0A6A3EH81_9STRA</name>
<dbReference type="EMBL" id="QXGF01001221">
    <property type="protein sequence ID" value="KAE8931586.1"/>
    <property type="molecule type" value="Genomic_DNA"/>
</dbReference>
<dbReference type="GO" id="GO:0006886">
    <property type="term" value="P:intracellular protein transport"/>
    <property type="evidence" value="ECO:0007669"/>
    <property type="project" value="InterPro"/>
</dbReference>
<comment type="caution">
    <text evidence="7">The sequence shown here is derived from an EMBL/GenBank/DDBJ whole genome shotgun (WGS) entry which is preliminary data.</text>
</comment>
<evidence type="ECO:0000313" key="11">
    <source>
        <dbReference type="EMBL" id="KAE9168155.1"/>
    </source>
</evidence>
<dbReference type="GO" id="GO:0030117">
    <property type="term" value="C:membrane coat"/>
    <property type="evidence" value="ECO:0007669"/>
    <property type="project" value="InterPro"/>
</dbReference>
<dbReference type="EMBL" id="QXGA01004326">
    <property type="protein sequence ID" value="KAE9074392.1"/>
    <property type="molecule type" value="Genomic_DNA"/>
</dbReference>
<protein>
    <recommendedName>
        <fullName evidence="6">Clathrin/coatomer adaptor adaptin-like N-terminal domain-containing protein</fullName>
    </recommendedName>
</protein>
<evidence type="ECO:0000313" key="15">
    <source>
        <dbReference type="Proteomes" id="UP000433483"/>
    </source>
</evidence>
<evidence type="ECO:0000256" key="4">
    <source>
        <dbReference type="ARBA" id="ARBA00022927"/>
    </source>
</evidence>
<dbReference type="InterPro" id="IPR016024">
    <property type="entry name" value="ARM-type_fold"/>
</dbReference>
<evidence type="ECO:0000256" key="3">
    <source>
        <dbReference type="ARBA" id="ARBA00022448"/>
    </source>
</evidence>
<dbReference type="EMBL" id="QXGD01004130">
    <property type="protein sequence ID" value="KAE9172319.1"/>
    <property type="molecule type" value="Genomic_DNA"/>
</dbReference>
<reference evidence="14 15" key="1">
    <citation type="submission" date="2018-08" db="EMBL/GenBank/DDBJ databases">
        <title>Genomic investigation of the strawberry pathogen Phytophthora fragariae indicates pathogenicity is determined by transcriptional variation in three key races.</title>
        <authorList>
            <person name="Adams T.M."/>
            <person name="Armitage A.D."/>
            <person name="Sobczyk M.K."/>
            <person name="Bates H.J."/>
            <person name="Dunwell J.M."/>
            <person name="Nellist C.F."/>
            <person name="Harrison R.J."/>
        </authorList>
    </citation>
    <scope>NUCLEOTIDE SEQUENCE [LARGE SCALE GENOMIC DNA]</scope>
    <source>
        <strain evidence="12 16">BC-1</strain>
        <strain evidence="11 15">NOV-27</strain>
        <strain evidence="10 17">NOV-5</strain>
        <strain evidence="9 18">NOV-71</strain>
        <strain evidence="13 20">NOV-77</strain>
        <strain evidence="7 14">NOV-9</strain>
        <strain evidence="8 19">SCRP245</strain>
    </source>
</reference>
<keyword evidence="4" id="KW-0653">Protein transport</keyword>
<evidence type="ECO:0000313" key="16">
    <source>
        <dbReference type="Proteomes" id="UP000440367"/>
    </source>
</evidence>
<evidence type="ECO:0000313" key="7">
    <source>
        <dbReference type="EMBL" id="KAE8931586.1"/>
    </source>
</evidence>
<keyword evidence="15" id="KW-1185">Reference proteome</keyword>
<comment type="subcellular location">
    <subcellularLocation>
        <location evidence="1">Endomembrane system</location>
    </subcellularLocation>
</comment>
<evidence type="ECO:0000259" key="6">
    <source>
        <dbReference type="Pfam" id="PF01602"/>
    </source>
</evidence>
<evidence type="ECO:0000256" key="1">
    <source>
        <dbReference type="ARBA" id="ARBA00004308"/>
    </source>
</evidence>
<evidence type="ECO:0000313" key="18">
    <source>
        <dbReference type="Proteomes" id="UP000441208"/>
    </source>
</evidence>
<evidence type="ECO:0000313" key="8">
    <source>
        <dbReference type="EMBL" id="KAE8968181.1"/>
    </source>
</evidence>
<dbReference type="Pfam" id="PF01602">
    <property type="entry name" value="Adaptin_N"/>
    <property type="match status" value="1"/>
</dbReference>
<dbReference type="EMBL" id="QXFY01001256">
    <property type="protein sequence ID" value="KAE9323090.1"/>
    <property type="molecule type" value="Genomic_DNA"/>
</dbReference>
<organism evidence="7 14">
    <name type="scientific">Phytophthora fragariae</name>
    <dbReference type="NCBI Taxonomy" id="53985"/>
    <lineage>
        <taxon>Eukaryota</taxon>
        <taxon>Sar</taxon>
        <taxon>Stramenopiles</taxon>
        <taxon>Oomycota</taxon>
        <taxon>Peronosporomycetes</taxon>
        <taxon>Peronosporales</taxon>
        <taxon>Peronosporaceae</taxon>
        <taxon>Phytophthora</taxon>
    </lineage>
</organism>
<evidence type="ECO:0000313" key="17">
    <source>
        <dbReference type="Proteomes" id="UP000440732"/>
    </source>
</evidence>